<gene>
    <name evidence="1" type="ORF">JR316_0006893</name>
</gene>
<keyword evidence="2" id="KW-1185">Reference proteome</keyword>
<dbReference type="Proteomes" id="UP000664032">
    <property type="component" value="Unassembled WGS sequence"/>
</dbReference>
<reference evidence="1" key="1">
    <citation type="submission" date="2021-10" db="EMBL/GenBank/DDBJ databases">
        <title>Psilocybe cubensis genome.</title>
        <authorList>
            <person name="Mckernan K.J."/>
            <person name="Crawford S."/>
            <person name="Trippe A."/>
            <person name="Kane L.T."/>
            <person name="Mclaughlin S."/>
        </authorList>
    </citation>
    <scope>NUCLEOTIDE SEQUENCE</scope>
    <source>
        <strain evidence="1">MGC-MH-2018</strain>
    </source>
</reference>
<sequence>MARLNHKRKRTDMDNVFSRAWDWALGDHQWASAFVVLIYMQVLGRTAVLALVINKTRQDKKSVRYPYPYLYLSLQSEALSDDSADYDYYNMNMNMNLHLAHRASASCISRMKFLQIRTGRKGTTVPSSPQLSSAELRTITLLPDDDDDDDGFNVNTSISSTDSR</sequence>
<name>A0ACB8GX26_PSICU</name>
<evidence type="ECO:0000313" key="1">
    <source>
        <dbReference type="EMBL" id="KAH9480295.1"/>
    </source>
</evidence>
<organism evidence="1 2">
    <name type="scientific">Psilocybe cubensis</name>
    <name type="common">Psychedelic mushroom</name>
    <name type="synonym">Stropharia cubensis</name>
    <dbReference type="NCBI Taxonomy" id="181762"/>
    <lineage>
        <taxon>Eukaryota</taxon>
        <taxon>Fungi</taxon>
        <taxon>Dikarya</taxon>
        <taxon>Basidiomycota</taxon>
        <taxon>Agaricomycotina</taxon>
        <taxon>Agaricomycetes</taxon>
        <taxon>Agaricomycetidae</taxon>
        <taxon>Agaricales</taxon>
        <taxon>Agaricineae</taxon>
        <taxon>Strophariaceae</taxon>
        <taxon>Psilocybe</taxon>
    </lineage>
</organism>
<comment type="caution">
    <text evidence="1">The sequence shown here is derived from an EMBL/GenBank/DDBJ whole genome shotgun (WGS) entry which is preliminary data.</text>
</comment>
<protein>
    <submittedName>
        <fullName evidence="1">Uncharacterized protein</fullName>
    </submittedName>
</protein>
<proteinExistence type="predicted"/>
<evidence type="ECO:0000313" key="2">
    <source>
        <dbReference type="Proteomes" id="UP000664032"/>
    </source>
</evidence>
<dbReference type="EMBL" id="JAFIQS020000006">
    <property type="protein sequence ID" value="KAH9480295.1"/>
    <property type="molecule type" value="Genomic_DNA"/>
</dbReference>
<accession>A0ACB8GX26</accession>